<dbReference type="HOGENOM" id="CLU_1613671_0_0_1"/>
<name>M1DJL4_SOLTU</name>
<dbReference type="EnsemblPlants" id="PGSC0003DMT400090085">
    <property type="protein sequence ID" value="PGSC0003DMT400090085"/>
    <property type="gene ID" value="PGSC0003DMG400039656"/>
</dbReference>
<evidence type="ECO:0008006" key="4">
    <source>
        <dbReference type="Google" id="ProtNLM"/>
    </source>
</evidence>
<keyword evidence="3" id="KW-1185">Reference proteome</keyword>
<evidence type="ECO:0000256" key="1">
    <source>
        <dbReference type="SAM" id="MobiDB-lite"/>
    </source>
</evidence>
<dbReference type="Gramene" id="PGSC0003DMT400090085">
    <property type="protein sequence ID" value="PGSC0003DMT400090085"/>
    <property type="gene ID" value="PGSC0003DMG400039656"/>
</dbReference>
<dbReference type="Proteomes" id="UP000011115">
    <property type="component" value="Unassembled WGS sequence"/>
</dbReference>
<organism evidence="2 3">
    <name type="scientific">Solanum tuberosum</name>
    <name type="common">Potato</name>
    <dbReference type="NCBI Taxonomy" id="4113"/>
    <lineage>
        <taxon>Eukaryota</taxon>
        <taxon>Viridiplantae</taxon>
        <taxon>Streptophyta</taxon>
        <taxon>Embryophyta</taxon>
        <taxon>Tracheophyta</taxon>
        <taxon>Spermatophyta</taxon>
        <taxon>Magnoliopsida</taxon>
        <taxon>eudicotyledons</taxon>
        <taxon>Gunneridae</taxon>
        <taxon>Pentapetalae</taxon>
        <taxon>asterids</taxon>
        <taxon>lamiids</taxon>
        <taxon>Solanales</taxon>
        <taxon>Solanaceae</taxon>
        <taxon>Solanoideae</taxon>
        <taxon>Solaneae</taxon>
        <taxon>Solanum</taxon>
    </lineage>
</organism>
<feature type="compositionally biased region" description="Polar residues" evidence="1">
    <location>
        <begin position="54"/>
        <end position="69"/>
    </location>
</feature>
<evidence type="ECO:0000313" key="2">
    <source>
        <dbReference type="EnsemblPlants" id="PGSC0003DMT400090085"/>
    </source>
</evidence>
<accession>M1DJL4</accession>
<dbReference type="PaxDb" id="4113-PGSC0003DMT400090085"/>
<feature type="region of interest" description="Disordered" evidence="1">
    <location>
        <begin position="28"/>
        <end position="97"/>
    </location>
</feature>
<evidence type="ECO:0000313" key="3">
    <source>
        <dbReference type="Proteomes" id="UP000011115"/>
    </source>
</evidence>
<reference evidence="2" key="2">
    <citation type="submission" date="2015-06" db="UniProtKB">
        <authorList>
            <consortium name="EnsemblPlants"/>
        </authorList>
    </citation>
    <scope>IDENTIFICATION</scope>
    <source>
        <strain evidence="2">DM1-3 516 R44</strain>
    </source>
</reference>
<dbReference type="InParanoid" id="M1DJL4"/>
<proteinExistence type="predicted"/>
<feature type="compositionally biased region" description="Basic and acidic residues" evidence="1">
    <location>
        <begin position="87"/>
        <end position="97"/>
    </location>
</feature>
<reference evidence="3" key="1">
    <citation type="journal article" date="2011" name="Nature">
        <title>Genome sequence and analysis of the tuber crop potato.</title>
        <authorList>
            <consortium name="The Potato Genome Sequencing Consortium"/>
        </authorList>
    </citation>
    <scope>NUCLEOTIDE SEQUENCE [LARGE SCALE GENOMIC DNA]</scope>
    <source>
        <strain evidence="3">cv. DM1-3 516 R44</strain>
    </source>
</reference>
<protein>
    <recommendedName>
        <fullName evidence="4">Integrase core domain containing protein</fullName>
    </recommendedName>
</protein>
<dbReference type="AlphaFoldDB" id="M1DJL4"/>
<sequence length="165" mass="18276">MSIEEMLKKIMADQAQLAADARNNQLPIQNLEKQFGHLASAQNSRPQRGLPGNTDPNPKQVNAVGTRSGLQLKELAPKKRNTNAVNKESEPKEGEVVAQEERVQPICMTSTQSRCEFLTTYDPELRKTLRKMANQGVHNNLIGQGKGDGIRVTKVSASCHDQQFI</sequence>